<dbReference type="AlphaFoldDB" id="L0HEL2"/>
<proteinExistence type="predicted"/>
<evidence type="ECO:0008006" key="5">
    <source>
        <dbReference type="Google" id="ProtNLM"/>
    </source>
</evidence>
<dbReference type="HOGENOM" id="CLU_490600_0_0_2"/>
<dbReference type="RefSeq" id="WP_015284712.1">
    <property type="nucleotide sequence ID" value="NC_019943.1"/>
</dbReference>
<evidence type="ECO:0000256" key="1">
    <source>
        <dbReference type="SAM" id="MobiDB-lite"/>
    </source>
</evidence>
<sequence length="555" mass="60182">MSVPYLNRGESIVLTTHRVSTGSVLYDAMLTNQRLILMDSRYDRLEPEMIPFSDIVTVKGGKAATGEPAVILTLKETSTFSNSAQVSLIFTQNLGEKRRHERELWVKRLIELVIRAREQEAQSTVVPVAKKNGLQPSVRRWEAPEPVRPRSSVAEPAPPIAEPVIITEQEPDSLEFFLEEKTQKSGMVEPATEMREETLPSIPAREKETPRTEAEHIAEEQDAEESSSQKLLPEPEIPPVQEAVPRDPFAGIHIPPPRTEPVETPQSPPAQKAFVAEYRSQEPFKNIVQAATESLKAIQNTPDLLPVDEPIVKTTSALPDPALKPAPDAPPARQTPGEKRELPGTYTPKVAVPAHPNSPKNRVPAQDGSAKWPRRKSTPVRKSSLIAAALAIIAIIAILAVAAFAVNSLYGSPYRDTVITITPSAGTAPVQGQAPADIQPAGVYVRVICPGDFAGSIGNPGLLRQVSGRGDQNFSILMTKSIVQATIRKLDTSPEPLTVEIYNNSTLLAKRTVTAPLGEVGLLIDTTTAAAPGMRAELTPASDKHLLGNGSLIYY</sequence>
<organism evidence="3 4">
    <name type="scientific">Methanoregula formicica (strain DSM 22288 / NBRC 105244 / SMSP)</name>
    <dbReference type="NCBI Taxonomy" id="593750"/>
    <lineage>
        <taxon>Archaea</taxon>
        <taxon>Methanobacteriati</taxon>
        <taxon>Methanobacteriota</taxon>
        <taxon>Stenosarchaea group</taxon>
        <taxon>Methanomicrobia</taxon>
        <taxon>Methanomicrobiales</taxon>
        <taxon>Methanoregulaceae</taxon>
        <taxon>Methanoregula</taxon>
    </lineage>
</organism>
<protein>
    <recommendedName>
        <fullName evidence="5">PH domain-containing protein</fullName>
    </recommendedName>
</protein>
<evidence type="ECO:0000256" key="2">
    <source>
        <dbReference type="SAM" id="Phobius"/>
    </source>
</evidence>
<name>L0HEL2_METFS</name>
<reference evidence="4" key="1">
    <citation type="submission" date="2011-12" db="EMBL/GenBank/DDBJ databases">
        <title>Complete sequence of Methanoregula formicicum SMSP.</title>
        <authorList>
            <person name="Lucas S."/>
            <person name="Han J."/>
            <person name="Lapidus A."/>
            <person name="Cheng J.-F."/>
            <person name="Goodwin L."/>
            <person name="Pitluck S."/>
            <person name="Peters L."/>
            <person name="Ovchinnikova G."/>
            <person name="Teshima H."/>
            <person name="Detter J.C."/>
            <person name="Han C."/>
            <person name="Tapia R."/>
            <person name="Land M."/>
            <person name="Hauser L."/>
            <person name="Kyrpides N."/>
            <person name="Ivanova N."/>
            <person name="Pagani I."/>
            <person name="Imachi H."/>
            <person name="Tamaki H."/>
            <person name="Sekiguchi Y."/>
            <person name="Kamagata Y."/>
            <person name="Cadillo-Quiroz H."/>
            <person name="Zinder S."/>
            <person name="Liu W.-T."/>
            <person name="Woyke T."/>
        </authorList>
    </citation>
    <scope>NUCLEOTIDE SEQUENCE [LARGE SCALE GENOMIC DNA]</scope>
    <source>
        <strain evidence="4">DSM 22288 / NBRC 105244 / SMSP</strain>
    </source>
</reference>
<feature type="region of interest" description="Disordered" evidence="1">
    <location>
        <begin position="316"/>
        <end position="376"/>
    </location>
</feature>
<dbReference type="Proteomes" id="UP000010824">
    <property type="component" value="Chromosome"/>
</dbReference>
<gene>
    <name evidence="3" type="ordered locus">Metfor_0688</name>
</gene>
<reference evidence="3 4" key="2">
    <citation type="journal article" date="2014" name="Genome Announc.">
        <title>Complete Genome Sequence of Methanoregula formicica SMSPT, a Mesophilic Hydrogenotrophic Methanogen Isolated from a Methanogenic Upflow Anaerobic Sludge Blanket Reactor.</title>
        <authorList>
            <person name="Yamamoto K."/>
            <person name="Tamaki H."/>
            <person name="Cadillo-Quiroz H."/>
            <person name="Imachi H."/>
            <person name="Kyrpides N."/>
            <person name="Woyke T."/>
            <person name="Goodwin L."/>
            <person name="Zinder S.H."/>
            <person name="Kamagata Y."/>
            <person name="Liu W.T."/>
        </authorList>
    </citation>
    <scope>NUCLEOTIDE SEQUENCE [LARGE SCALE GENOMIC DNA]</scope>
    <source>
        <strain evidence="4">DSM 22288 / NBRC 105244 / SMSP</strain>
    </source>
</reference>
<accession>L0HEL2</accession>
<dbReference type="GeneID" id="14310001"/>
<evidence type="ECO:0000313" key="4">
    <source>
        <dbReference type="Proteomes" id="UP000010824"/>
    </source>
</evidence>
<feature type="transmembrane region" description="Helical" evidence="2">
    <location>
        <begin position="384"/>
        <end position="406"/>
    </location>
</feature>
<keyword evidence="2" id="KW-0472">Membrane</keyword>
<keyword evidence="2" id="KW-0812">Transmembrane</keyword>
<dbReference type="OrthoDB" id="387508at2157"/>
<keyword evidence="4" id="KW-1185">Reference proteome</keyword>
<evidence type="ECO:0000313" key="3">
    <source>
        <dbReference type="EMBL" id="AGB01748.1"/>
    </source>
</evidence>
<keyword evidence="2" id="KW-1133">Transmembrane helix</keyword>
<dbReference type="KEGG" id="mfo:Metfor_0688"/>
<dbReference type="InParanoid" id="L0HEL2"/>
<dbReference type="EMBL" id="CP003167">
    <property type="protein sequence ID" value="AGB01748.1"/>
    <property type="molecule type" value="Genomic_DNA"/>
</dbReference>
<feature type="region of interest" description="Disordered" evidence="1">
    <location>
        <begin position="182"/>
        <end position="274"/>
    </location>
</feature>
<feature type="compositionally biased region" description="Basic and acidic residues" evidence="1">
    <location>
        <begin position="192"/>
        <end position="219"/>
    </location>
</feature>
<dbReference type="eggNOG" id="arCOG10346">
    <property type="taxonomic scope" value="Archaea"/>
</dbReference>